<evidence type="ECO:0000313" key="1">
    <source>
        <dbReference type="EMBL" id="CAB4126327.1"/>
    </source>
</evidence>
<gene>
    <name evidence="1" type="ORF">UFOVP89_4</name>
</gene>
<accession>A0A6J5KZ77</accession>
<sequence length="84" mass="10224">MYTKLDDQRQAKFIIKYIEEHPNCSIKEIVQNCVTNRTRLKYLESQGYFTLPKWTYNNELDKRFKNRNYVSVTVGREYGKWTGY</sequence>
<organism evidence="1">
    <name type="scientific">uncultured Caudovirales phage</name>
    <dbReference type="NCBI Taxonomy" id="2100421"/>
    <lineage>
        <taxon>Viruses</taxon>
        <taxon>Duplodnaviria</taxon>
        <taxon>Heunggongvirae</taxon>
        <taxon>Uroviricota</taxon>
        <taxon>Caudoviricetes</taxon>
        <taxon>Peduoviridae</taxon>
        <taxon>Maltschvirus</taxon>
        <taxon>Maltschvirus maltsch</taxon>
    </lineage>
</organism>
<dbReference type="EMBL" id="LR796197">
    <property type="protein sequence ID" value="CAB4126327.1"/>
    <property type="molecule type" value="Genomic_DNA"/>
</dbReference>
<reference evidence="1" key="1">
    <citation type="submission" date="2020-04" db="EMBL/GenBank/DDBJ databases">
        <authorList>
            <person name="Chiriac C."/>
            <person name="Salcher M."/>
            <person name="Ghai R."/>
            <person name="Kavagutti S V."/>
        </authorList>
    </citation>
    <scope>NUCLEOTIDE SEQUENCE</scope>
</reference>
<protein>
    <submittedName>
        <fullName evidence="1">Uncharacterized protein</fullName>
    </submittedName>
</protein>
<proteinExistence type="predicted"/>
<name>A0A6J5KZ77_9CAUD</name>